<dbReference type="EMBL" id="KI536799">
    <property type="protein sequence ID" value="ESR47524.1"/>
    <property type="molecule type" value="Genomic_DNA"/>
</dbReference>
<dbReference type="KEGG" id="cic:CICLE_v10003608mg"/>
<dbReference type="Proteomes" id="UP000030687">
    <property type="component" value="Unassembled WGS sequence"/>
</dbReference>
<dbReference type="Gramene" id="ESR47524">
    <property type="protein sequence ID" value="ESR47524"/>
    <property type="gene ID" value="CICLE_v10003608mg"/>
</dbReference>
<accession>V4V665</accession>
<evidence type="ECO:0000256" key="1">
    <source>
        <dbReference type="SAM" id="MobiDB-lite"/>
    </source>
</evidence>
<feature type="non-terminal residue" evidence="2">
    <location>
        <position position="1"/>
    </location>
</feature>
<gene>
    <name evidence="2" type="ORF">CICLE_v10003608mg</name>
</gene>
<feature type="region of interest" description="Disordered" evidence="1">
    <location>
        <begin position="1"/>
        <end position="22"/>
    </location>
</feature>
<proteinExistence type="predicted"/>
<sequence>TLKKNDIQNPFNSKGVGSGIYEPFSETQTESQVVSYEEDLSGRQKIIDRAKSEAACLEKLVQLRERS</sequence>
<organism evidence="2 3">
    <name type="scientific">Citrus clementina</name>
    <name type="common">Clementine</name>
    <name type="synonym">Citrus deliciosa x Citrus sinensis</name>
    <dbReference type="NCBI Taxonomy" id="85681"/>
    <lineage>
        <taxon>Eukaryota</taxon>
        <taxon>Viridiplantae</taxon>
        <taxon>Streptophyta</taxon>
        <taxon>Embryophyta</taxon>
        <taxon>Tracheophyta</taxon>
        <taxon>Spermatophyta</taxon>
        <taxon>Magnoliopsida</taxon>
        <taxon>eudicotyledons</taxon>
        <taxon>Gunneridae</taxon>
        <taxon>Pentapetalae</taxon>
        <taxon>rosids</taxon>
        <taxon>malvids</taxon>
        <taxon>Sapindales</taxon>
        <taxon>Rutaceae</taxon>
        <taxon>Aurantioideae</taxon>
        <taxon>Citrus</taxon>
    </lineage>
</organism>
<evidence type="ECO:0000313" key="3">
    <source>
        <dbReference type="Proteomes" id="UP000030687"/>
    </source>
</evidence>
<dbReference type="STRING" id="85681.V4V665"/>
<protein>
    <submittedName>
        <fullName evidence="2">Uncharacterized protein</fullName>
    </submittedName>
</protein>
<reference evidence="2 3" key="1">
    <citation type="submission" date="2013-10" db="EMBL/GenBank/DDBJ databases">
        <authorList>
            <consortium name="International Citrus Genome Consortium"/>
            <person name="Jenkins J."/>
            <person name="Schmutz J."/>
            <person name="Prochnik S."/>
            <person name="Rokhsar D."/>
            <person name="Gmitter F."/>
            <person name="Ollitrault P."/>
            <person name="Machado M."/>
            <person name="Talon M."/>
            <person name="Wincker P."/>
            <person name="Jaillon O."/>
            <person name="Morgante M."/>
        </authorList>
    </citation>
    <scope>NUCLEOTIDE SEQUENCE</scope>
    <source>
        <strain evidence="3">cv. Clemenules</strain>
    </source>
</reference>
<evidence type="ECO:0000313" key="2">
    <source>
        <dbReference type="EMBL" id="ESR47524.1"/>
    </source>
</evidence>
<keyword evidence="3" id="KW-1185">Reference proteome</keyword>
<dbReference type="AlphaFoldDB" id="V4V665"/>
<dbReference type="InParanoid" id="V4V665"/>
<name>V4V665_CITCL</name>